<dbReference type="STRING" id="553466.SAMN04487950_2692"/>
<evidence type="ECO:0000313" key="2">
    <source>
        <dbReference type="Proteomes" id="UP000199607"/>
    </source>
</evidence>
<reference evidence="2" key="1">
    <citation type="submission" date="2016-10" db="EMBL/GenBank/DDBJ databases">
        <authorList>
            <person name="Varghese N."/>
            <person name="Submissions S."/>
        </authorList>
    </citation>
    <scope>NUCLEOTIDE SEQUENCE [LARGE SCALE GENOMIC DNA]</scope>
    <source>
        <strain evidence="2">CGMCC 1.7738</strain>
    </source>
</reference>
<keyword evidence="2" id="KW-1185">Reference proteome</keyword>
<accession>A0A1I4F9J8</accession>
<protein>
    <submittedName>
        <fullName evidence="1">Uncharacterized protein</fullName>
    </submittedName>
</protein>
<evidence type="ECO:0000313" key="1">
    <source>
        <dbReference type="EMBL" id="SFL14123.1"/>
    </source>
</evidence>
<proteinExistence type="predicted"/>
<dbReference type="InterPro" id="IPR058440">
    <property type="entry name" value="DUF8127"/>
</dbReference>
<gene>
    <name evidence="1" type="ORF">SAMN04487950_2692</name>
</gene>
<sequence length="341" mass="38249">MHSGLVPRRRFLSSLAATSLVGLAGCIDDYDGLQYRLSTTPTAESLTDLTDDFVLVDPTTIRAQAAIDYSDAYKQSVVDTLFETGTAESVQWQLAYNRSFGTTTRPRPVFVERDGTYYSITETAQTEFTEERWVFYLDLVDKEPHSSDTVVSEPPSSLSETDQLVVKRAIETVRGHSVFDVDDRALQGRGPNFHHEMDPEASELVPSPPFDYLKLGDEYPEYLVPRAEKGPVNLTRYTFTIEEVASSREKLERHVESNVVDAEFDTSDDAAVVNVVRAATDRPDGRLYTEHGEMSEGLAQVADRLGMTPHIPEEVDDRTTLNGALFSFQGKWYGASLWIRR</sequence>
<dbReference type="AlphaFoldDB" id="A0A1I4F9J8"/>
<organism evidence="1 2">
    <name type="scientific">Halogranum rubrum</name>
    <dbReference type="NCBI Taxonomy" id="553466"/>
    <lineage>
        <taxon>Archaea</taxon>
        <taxon>Methanobacteriati</taxon>
        <taxon>Methanobacteriota</taxon>
        <taxon>Stenosarchaea group</taxon>
        <taxon>Halobacteria</taxon>
        <taxon>Halobacteriales</taxon>
        <taxon>Haloferacaceae</taxon>
    </lineage>
</organism>
<dbReference type="EMBL" id="FOTC01000002">
    <property type="protein sequence ID" value="SFL14123.1"/>
    <property type="molecule type" value="Genomic_DNA"/>
</dbReference>
<dbReference type="RefSeq" id="WP_089869921.1">
    <property type="nucleotide sequence ID" value="NZ_FOTC01000002.1"/>
</dbReference>
<name>A0A1I4F9J8_9EURY</name>
<dbReference type="Pfam" id="PF26448">
    <property type="entry name" value="DUF8127"/>
    <property type="match status" value="1"/>
</dbReference>
<dbReference type="Proteomes" id="UP000199607">
    <property type="component" value="Unassembled WGS sequence"/>
</dbReference>